<dbReference type="InterPro" id="IPR036942">
    <property type="entry name" value="Beta-barrel_TonB_sf"/>
</dbReference>
<feature type="region of interest" description="Disordered" evidence="4">
    <location>
        <begin position="71"/>
        <end position="95"/>
    </location>
</feature>
<proteinExistence type="predicted"/>
<name>A0A5C2LI52_KLEPN</name>
<dbReference type="EMBL" id="CP043669">
    <property type="protein sequence ID" value="QEP91938.1"/>
    <property type="molecule type" value="Genomic_DNA"/>
</dbReference>
<accession>A0A5C2LI52</accession>
<evidence type="ECO:0000256" key="4">
    <source>
        <dbReference type="SAM" id="MobiDB-lite"/>
    </source>
</evidence>
<dbReference type="Gene3D" id="2.40.170.20">
    <property type="entry name" value="TonB-dependent receptor, beta-barrel domain"/>
    <property type="match status" value="1"/>
</dbReference>
<evidence type="ECO:0000256" key="2">
    <source>
        <dbReference type="ARBA" id="ARBA00023136"/>
    </source>
</evidence>
<dbReference type="Proteomes" id="UP000325096">
    <property type="component" value="Chromosome"/>
</dbReference>
<reference evidence="5 6" key="1">
    <citation type="submission" date="2019-08" db="EMBL/GenBank/DDBJ databases">
        <title>Emergence of NDM-5-producing hypervirulent Klebsiella pneumoniae from clinical infections.</title>
        <authorList>
            <person name="Shen Z."/>
            <person name="Zhang H."/>
            <person name="Li M."/>
        </authorList>
    </citation>
    <scope>NUCLEOTIDE SEQUENCE [LARGE SCALE GENOMIC DNA]</scope>
    <source>
        <strain evidence="5 6">RJ18-06</strain>
    </source>
</reference>
<evidence type="ECO:0000256" key="1">
    <source>
        <dbReference type="ARBA" id="ARBA00004442"/>
    </source>
</evidence>
<evidence type="ECO:0000256" key="3">
    <source>
        <dbReference type="ARBA" id="ARBA00023237"/>
    </source>
</evidence>
<dbReference type="AlphaFoldDB" id="A0A5C2LI52"/>
<dbReference type="GO" id="GO:0009279">
    <property type="term" value="C:cell outer membrane"/>
    <property type="evidence" value="ECO:0007669"/>
    <property type="project" value="UniProtKB-SubCell"/>
</dbReference>
<comment type="subcellular location">
    <subcellularLocation>
        <location evidence="1">Cell outer membrane</location>
    </subcellularLocation>
</comment>
<sequence>MTVAGGDEFLRGILVYSRRDGETENNSGTVDAYPANWHSDAFLASGIWQPNDEHKLTSTFDYYHKTNHTHYDTGTPAATAPSAPPTRPARPGAGA</sequence>
<organism evidence="5 6">
    <name type="scientific">Klebsiella pneumoniae</name>
    <dbReference type="NCBI Taxonomy" id="573"/>
    <lineage>
        <taxon>Bacteria</taxon>
        <taxon>Pseudomonadati</taxon>
        <taxon>Pseudomonadota</taxon>
        <taxon>Gammaproteobacteria</taxon>
        <taxon>Enterobacterales</taxon>
        <taxon>Enterobacteriaceae</taxon>
        <taxon>Klebsiella/Raoultella group</taxon>
        <taxon>Klebsiella</taxon>
        <taxon>Klebsiella pneumoniae complex</taxon>
    </lineage>
</organism>
<protein>
    <submittedName>
        <fullName evidence="5">Uncharacterized protein</fullName>
    </submittedName>
</protein>
<dbReference type="SUPFAM" id="SSF56935">
    <property type="entry name" value="Porins"/>
    <property type="match status" value="1"/>
</dbReference>
<evidence type="ECO:0000313" key="6">
    <source>
        <dbReference type="Proteomes" id="UP000325096"/>
    </source>
</evidence>
<keyword evidence="2" id="KW-0472">Membrane</keyword>
<evidence type="ECO:0000313" key="5">
    <source>
        <dbReference type="EMBL" id="QEP91938.1"/>
    </source>
</evidence>
<keyword evidence="3" id="KW-0998">Cell outer membrane</keyword>
<gene>
    <name evidence="5" type="ORF">FZ929_22160</name>
</gene>